<reference evidence="2" key="1">
    <citation type="journal article" date="2020" name="Stud. Mycol.">
        <title>101 Dothideomycetes genomes: a test case for predicting lifestyles and emergence of pathogens.</title>
        <authorList>
            <person name="Haridas S."/>
            <person name="Albert R."/>
            <person name="Binder M."/>
            <person name="Bloem J."/>
            <person name="Labutti K."/>
            <person name="Salamov A."/>
            <person name="Andreopoulos B."/>
            <person name="Baker S."/>
            <person name="Barry K."/>
            <person name="Bills G."/>
            <person name="Bluhm B."/>
            <person name="Cannon C."/>
            <person name="Castanera R."/>
            <person name="Culley D."/>
            <person name="Daum C."/>
            <person name="Ezra D."/>
            <person name="Gonzalez J."/>
            <person name="Henrissat B."/>
            <person name="Kuo A."/>
            <person name="Liang C."/>
            <person name="Lipzen A."/>
            <person name="Lutzoni F."/>
            <person name="Magnuson J."/>
            <person name="Mondo S."/>
            <person name="Nolan M."/>
            <person name="Ohm R."/>
            <person name="Pangilinan J."/>
            <person name="Park H.-J."/>
            <person name="Ramirez L."/>
            <person name="Alfaro M."/>
            <person name="Sun H."/>
            <person name="Tritt A."/>
            <person name="Yoshinaga Y."/>
            <person name="Zwiers L.-H."/>
            <person name="Turgeon B."/>
            <person name="Goodwin S."/>
            <person name="Spatafora J."/>
            <person name="Crous P."/>
            <person name="Grigoriev I."/>
        </authorList>
    </citation>
    <scope>NUCLEOTIDE SEQUENCE</scope>
    <source>
        <strain evidence="2">ATCC 16933</strain>
    </source>
</reference>
<organism evidence="2 3">
    <name type="scientific">Lineolata rhizophorae</name>
    <dbReference type="NCBI Taxonomy" id="578093"/>
    <lineage>
        <taxon>Eukaryota</taxon>
        <taxon>Fungi</taxon>
        <taxon>Dikarya</taxon>
        <taxon>Ascomycota</taxon>
        <taxon>Pezizomycotina</taxon>
        <taxon>Dothideomycetes</taxon>
        <taxon>Dothideomycetes incertae sedis</taxon>
        <taxon>Lineolatales</taxon>
        <taxon>Lineolataceae</taxon>
        <taxon>Lineolata</taxon>
    </lineage>
</organism>
<feature type="compositionally biased region" description="Basic residues" evidence="1">
    <location>
        <begin position="134"/>
        <end position="143"/>
    </location>
</feature>
<dbReference type="AlphaFoldDB" id="A0A6A6P3Z6"/>
<name>A0A6A6P3Z6_9PEZI</name>
<dbReference type="EMBL" id="MU001677">
    <property type="protein sequence ID" value="KAF2458721.1"/>
    <property type="molecule type" value="Genomic_DNA"/>
</dbReference>
<evidence type="ECO:0000256" key="1">
    <source>
        <dbReference type="SAM" id="MobiDB-lite"/>
    </source>
</evidence>
<evidence type="ECO:0000313" key="2">
    <source>
        <dbReference type="EMBL" id="KAF2458721.1"/>
    </source>
</evidence>
<gene>
    <name evidence="2" type="ORF">BDY21DRAFT_210593</name>
</gene>
<dbReference type="Proteomes" id="UP000799766">
    <property type="component" value="Unassembled WGS sequence"/>
</dbReference>
<proteinExistence type="predicted"/>
<evidence type="ECO:0000313" key="3">
    <source>
        <dbReference type="Proteomes" id="UP000799766"/>
    </source>
</evidence>
<accession>A0A6A6P3Z6</accession>
<sequence length="171" mass="18739">MRWAATFQVSPAGKSRAIANRCPLPLSLVVAAAGAFRCCRRGGGACHSSRRTGVLVAFAPPRELSPASSTYTSINPQDAFPLRRHVRPRQEVFGRLLLPHSRPRARHFNALTPSAPTSRPIHVSPRARAAGEKKKGKGRKRILRSSRSYLPLLRSAPLNALQKIKVAVRRA</sequence>
<protein>
    <submittedName>
        <fullName evidence="2">Uncharacterized protein</fullName>
    </submittedName>
</protein>
<feature type="region of interest" description="Disordered" evidence="1">
    <location>
        <begin position="109"/>
        <end position="143"/>
    </location>
</feature>
<keyword evidence="3" id="KW-1185">Reference proteome</keyword>